<dbReference type="RefSeq" id="WP_076454060.1">
    <property type="nucleotide sequence ID" value="NZ_FTOB01000002.1"/>
</dbReference>
<organism evidence="1 2">
    <name type="scientific">Zobellia uliginosa</name>
    <dbReference type="NCBI Taxonomy" id="143224"/>
    <lineage>
        <taxon>Bacteria</taxon>
        <taxon>Pseudomonadati</taxon>
        <taxon>Bacteroidota</taxon>
        <taxon>Flavobacteriia</taxon>
        <taxon>Flavobacteriales</taxon>
        <taxon>Flavobacteriaceae</taxon>
        <taxon>Zobellia</taxon>
    </lineage>
</organism>
<keyword evidence="2" id="KW-1185">Reference proteome</keyword>
<evidence type="ECO:0000313" key="1">
    <source>
        <dbReference type="EMBL" id="SIS48588.1"/>
    </source>
</evidence>
<dbReference type="EMBL" id="FTOB01000002">
    <property type="protein sequence ID" value="SIS48588.1"/>
    <property type="molecule type" value="Genomic_DNA"/>
</dbReference>
<sequence>MNDFSYKYTIISKNTGKTLFRGITDLSKIGVLLNDDFFEYIATEAQMKRLGECKLENEDYICIVKLTHSKRVA</sequence>
<reference evidence="1 2" key="1">
    <citation type="submission" date="2017-01" db="EMBL/GenBank/DDBJ databases">
        <authorList>
            <person name="Varghese N."/>
            <person name="Submissions S."/>
        </authorList>
    </citation>
    <scope>NUCLEOTIDE SEQUENCE [LARGE SCALE GENOMIC DNA]</scope>
    <source>
        <strain evidence="1 2">DSM 2061</strain>
    </source>
</reference>
<accession>A0ABY1KM00</accession>
<comment type="caution">
    <text evidence="1">The sequence shown here is derived from an EMBL/GenBank/DDBJ whole genome shotgun (WGS) entry which is preliminary data.</text>
</comment>
<gene>
    <name evidence="1" type="ORF">SAMN05421766_102285</name>
</gene>
<dbReference type="Proteomes" id="UP000185728">
    <property type="component" value="Unassembled WGS sequence"/>
</dbReference>
<protein>
    <submittedName>
        <fullName evidence="1">Uncharacterized protein</fullName>
    </submittedName>
</protein>
<name>A0ABY1KM00_9FLAO</name>
<proteinExistence type="predicted"/>
<evidence type="ECO:0000313" key="2">
    <source>
        <dbReference type="Proteomes" id="UP000185728"/>
    </source>
</evidence>